<dbReference type="PANTHER" id="PTHR21049">
    <property type="entry name" value="RIBOPHORIN I"/>
    <property type="match status" value="1"/>
</dbReference>
<name>A0A084GAK3_PSEDA</name>
<comment type="function">
    <text evidence="1 10">Subunit of the oligosaccharyl transferase (OST) complex that catalyzes the initial transfer of a defined glycan (Glc(3)Man(9)GlcNAc(2) in eukaryotes) from the lipid carrier dolichol-pyrophosphate to an asparagine residue within an Asn-X-Ser/Thr consensus motif in nascent polypeptide chains, the first step in protein N-glycosylation. N-glycosylation occurs cotranslationally and the complex associates with the Sec61 complex at the channel-forming translocon complex that mediates protein translocation across the endoplasmic reticulum (ER). All subunits are required for a maximal enzyme activity.</text>
</comment>
<proteinExistence type="inferred from homology"/>
<evidence type="ECO:0000256" key="3">
    <source>
        <dbReference type="ARBA" id="ARBA00004922"/>
    </source>
</evidence>
<dbReference type="PANTHER" id="PTHR21049:SF0">
    <property type="entry name" value="DOLICHYL-DIPHOSPHOOLIGOSACCHARIDE--PROTEIN GLYCOSYLTRANSFERASE SUBUNIT 1"/>
    <property type="match status" value="1"/>
</dbReference>
<evidence type="ECO:0000256" key="2">
    <source>
        <dbReference type="ARBA" id="ARBA00004115"/>
    </source>
</evidence>
<dbReference type="GO" id="GO:0018279">
    <property type="term" value="P:protein N-linked glycosylation via asparagine"/>
    <property type="evidence" value="ECO:0007669"/>
    <property type="project" value="TreeGrafter"/>
</dbReference>
<feature type="chain" id="PRO_5005106076" description="Dolichyl-diphosphooligosaccharide--protein glycosyltransferase subunit 1" evidence="10">
    <location>
        <begin position="21"/>
        <end position="487"/>
    </location>
</feature>
<comment type="subcellular location">
    <subcellularLocation>
        <location evidence="2 10">Endoplasmic reticulum membrane</location>
        <topology evidence="2 10">Single-pass type I membrane protein</topology>
    </subcellularLocation>
</comment>
<dbReference type="RefSeq" id="XP_016644164.1">
    <property type="nucleotide sequence ID" value="XM_016786158.1"/>
</dbReference>
<keyword evidence="9 10" id="KW-0472">Membrane</keyword>
<dbReference type="KEGG" id="sapo:SAPIO_CDS3346"/>
<reference evidence="11 12" key="1">
    <citation type="journal article" date="2014" name="Genome Announc.">
        <title>Draft genome sequence of the pathogenic fungus Scedosporium apiospermum.</title>
        <authorList>
            <person name="Vandeputte P."/>
            <person name="Ghamrawi S."/>
            <person name="Rechenmann M."/>
            <person name="Iltis A."/>
            <person name="Giraud S."/>
            <person name="Fleury M."/>
            <person name="Thornton C."/>
            <person name="Delhaes L."/>
            <person name="Meyer W."/>
            <person name="Papon N."/>
            <person name="Bouchara J.P."/>
        </authorList>
    </citation>
    <scope>NUCLEOTIDE SEQUENCE [LARGE SCALE GENOMIC DNA]</scope>
    <source>
        <strain evidence="11 12">IHEM 14462</strain>
    </source>
</reference>
<comment type="pathway">
    <text evidence="3 10">Protein modification; protein glycosylation.</text>
</comment>
<comment type="caution">
    <text evidence="11">The sequence shown here is derived from an EMBL/GenBank/DDBJ whole genome shotgun (WGS) entry which is preliminary data.</text>
</comment>
<evidence type="ECO:0000313" key="12">
    <source>
        <dbReference type="Proteomes" id="UP000028545"/>
    </source>
</evidence>
<comment type="similarity">
    <text evidence="4 10">Belongs to the OST1 family.</text>
</comment>
<evidence type="ECO:0000256" key="10">
    <source>
        <dbReference type="RuleBase" id="RU361143"/>
    </source>
</evidence>
<dbReference type="OrthoDB" id="310030at2759"/>
<feature type="signal peptide" evidence="10">
    <location>
        <begin position="1"/>
        <end position="20"/>
    </location>
</feature>
<comment type="subunit">
    <text evidence="10">Component of the oligosaccharyltransferase (OST) complex.</text>
</comment>
<dbReference type="EMBL" id="JOWA01000088">
    <property type="protein sequence ID" value="KEZ44365.1"/>
    <property type="molecule type" value="Genomic_DNA"/>
</dbReference>
<evidence type="ECO:0000256" key="8">
    <source>
        <dbReference type="ARBA" id="ARBA00022989"/>
    </source>
</evidence>
<dbReference type="OMA" id="RYEYARE"/>
<dbReference type="UniPathway" id="UPA00378"/>
<keyword evidence="8 10" id="KW-1133">Transmembrane helix</keyword>
<keyword evidence="7 10" id="KW-0256">Endoplasmic reticulum</keyword>
<dbReference type="GeneID" id="27722418"/>
<evidence type="ECO:0000256" key="9">
    <source>
        <dbReference type="ARBA" id="ARBA00023136"/>
    </source>
</evidence>
<gene>
    <name evidence="11" type="ORF">SAPIO_CDS3346</name>
</gene>
<evidence type="ECO:0000256" key="4">
    <source>
        <dbReference type="ARBA" id="ARBA00008905"/>
    </source>
</evidence>
<keyword evidence="12" id="KW-1185">Reference proteome</keyword>
<dbReference type="AlphaFoldDB" id="A0A084GAK3"/>
<evidence type="ECO:0000256" key="1">
    <source>
        <dbReference type="ARBA" id="ARBA00002791"/>
    </source>
</evidence>
<protein>
    <recommendedName>
        <fullName evidence="10">Dolichyl-diphosphooligosaccharide--protein glycosyltransferase subunit 1</fullName>
    </recommendedName>
</protein>
<dbReference type="Pfam" id="PF04597">
    <property type="entry name" value="Ribophorin_I"/>
    <property type="match status" value="1"/>
</dbReference>
<dbReference type="Proteomes" id="UP000028545">
    <property type="component" value="Unassembled WGS sequence"/>
</dbReference>
<dbReference type="GO" id="GO:0008250">
    <property type="term" value="C:oligosaccharyltransferase complex"/>
    <property type="evidence" value="ECO:0007669"/>
    <property type="project" value="UniProtKB-UniRule"/>
</dbReference>
<evidence type="ECO:0000256" key="5">
    <source>
        <dbReference type="ARBA" id="ARBA00022692"/>
    </source>
</evidence>
<evidence type="ECO:0000313" key="11">
    <source>
        <dbReference type="EMBL" id="KEZ44365.1"/>
    </source>
</evidence>
<evidence type="ECO:0000256" key="7">
    <source>
        <dbReference type="ARBA" id="ARBA00022824"/>
    </source>
</evidence>
<accession>A0A084GAK3</accession>
<sequence length="487" mass="54447">MKLLSIGVVLVSLLASAASSSKVPSNAKVVLPASFEPPKAFKNQNLVHIISLEKNYVKENINVLIENVSPGLIDEYFLPFTADQFARVGGIEVNDRKDPNAGPFEVRPVEYDNASDTQYYRIRFPKALKSGTHQTIGISFYYLKAYSPLPAAIKQDEKQYLTYDFSAFCQSAYTTVKQKTEVKFPSTDIPDYTTIGEGPQNQGSKLVYGPYGEQAAFAKAPARVRFEFTKPVIHVAKLERDVEVSHWGGNVAFEERYDLYHRGANLSSQFSRVKWQKSQYHSPATHALKELKFPLKIGSIDPYYTDVIGNVSTSRFRSNKREALLEAKPRYPIFGGWKYPFTIGWNTDASSSLRKTKSGEFVLNIPFLEGPKQPEGVEYGEVRLQVLLPEGAQNVKYYTNIPQAAVTEASIGIRKTYLDTVGRTAVVISAKNIVDEFRNREVIISYELPLSAILRKPFVVFVSMLGVFVAGWIIGGLDFGISRGAKK</sequence>
<keyword evidence="6 10" id="KW-0732">Signal</keyword>
<feature type="transmembrane region" description="Helical" evidence="10">
    <location>
        <begin position="458"/>
        <end position="481"/>
    </location>
</feature>
<keyword evidence="5 10" id="KW-0812">Transmembrane</keyword>
<dbReference type="HOGENOM" id="CLU_031381_1_0_1"/>
<dbReference type="InterPro" id="IPR007676">
    <property type="entry name" value="Ribophorin_I"/>
</dbReference>
<dbReference type="VEuPathDB" id="FungiDB:SAPIO_CDS3346"/>
<evidence type="ECO:0000256" key="6">
    <source>
        <dbReference type="ARBA" id="ARBA00022729"/>
    </source>
</evidence>
<organism evidence="11 12">
    <name type="scientific">Pseudallescheria apiosperma</name>
    <name type="common">Scedosporium apiospermum</name>
    <dbReference type="NCBI Taxonomy" id="563466"/>
    <lineage>
        <taxon>Eukaryota</taxon>
        <taxon>Fungi</taxon>
        <taxon>Dikarya</taxon>
        <taxon>Ascomycota</taxon>
        <taxon>Pezizomycotina</taxon>
        <taxon>Sordariomycetes</taxon>
        <taxon>Hypocreomycetidae</taxon>
        <taxon>Microascales</taxon>
        <taxon>Microascaceae</taxon>
        <taxon>Scedosporium</taxon>
    </lineage>
</organism>